<accession>A0ABV8BQQ9</accession>
<reference evidence="4" key="1">
    <citation type="journal article" date="2019" name="Int. J. Syst. Evol. Microbiol.">
        <title>The Global Catalogue of Microorganisms (GCM) 10K type strain sequencing project: providing services to taxonomists for standard genome sequencing and annotation.</title>
        <authorList>
            <consortium name="The Broad Institute Genomics Platform"/>
            <consortium name="The Broad Institute Genome Sequencing Center for Infectious Disease"/>
            <person name="Wu L."/>
            <person name="Ma J."/>
        </authorList>
    </citation>
    <scope>NUCLEOTIDE SEQUENCE [LARGE SCALE GENOMIC DNA]</scope>
    <source>
        <strain evidence="4">CGMCC 4.7405</strain>
    </source>
</reference>
<name>A0ABV8BQQ9_9PSEU</name>
<dbReference type="InterPro" id="IPR016040">
    <property type="entry name" value="NAD(P)-bd_dom"/>
</dbReference>
<dbReference type="SUPFAM" id="SSF51735">
    <property type="entry name" value="NAD(P)-binding Rossmann-fold domains"/>
    <property type="match status" value="1"/>
</dbReference>
<evidence type="ECO:0000313" key="4">
    <source>
        <dbReference type="Proteomes" id="UP001595690"/>
    </source>
</evidence>
<organism evidence="3 4">
    <name type="scientific">Lentzea rhizosphaerae</name>
    <dbReference type="NCBI Taxonomy" id="2041025"/>
    <lineage>
        <taxon>Bacteria</taxon>
        <taxon>Bacillati</taxon>
        <taxon>Actinomycetota</taxon>
        <taxon>Actinomycetes</taxon>
        <taxon>Pseudonocardiales</taxon>
        <taxon>Pseudonocardiaceae</taxon>
        <taxon>Lentzea</taxon>
    </lineage>
</organism>
<dbReference type="EMBL" id="JBHRZI010000011">
    <property type="protein sequence ID" value="MFC3891844.1"/>
    <property type="molecule type" value="Genomic_DNA"/>
</dbReference>
<dbReference type="Pfam" id="PF16363">
    <property type="entry name" value="GDP_Man_Dehyd"/>
    <property type="match status" value="1"/>
</dbReference>
<feature type="region of interest" description="Disordered" evidence="1">
    <location>
        <begin position="1"/>
        <end position="35"/>
    </location>
</feature>
<dbReference type="EC" id="4.2.1.47" evidence="3"/>
<dbReference type="Proteomes" id="UP001595690">
    <property type="component" value="Unassembled WGS sequence"/>
</dbReference>
<dbReference type="Gene3D" id="3.90.25.10">
    <property type="entry name" value="UDP-galactose 4-epimerase, domain 1"/>
    <property type="match status" value="1"/>
</dbReference>
<evidence type="ECO:0000256" key="1">
    <source>
        <dbReference type="SAM" id="MobiDB-lite"/>
    </source>
</evidence>
<evidence type="ECO:0000259" key="2">
    <source>
        <dbReference type="Pfam" id="PF16363"/>
    </source>
</evidence>
<dbReference type="RefSeq" id="WP_382372632.1">
    <property type="nucleotide sequence ID" value="NZ_JBHRZI010000011.1"/>
</dbReference>
<keyword evidence="3" id="KW-0456">Lyase</keyword>
<feature type="compositionally biased region" description="Low complexity" evidence="1">
    <location>
        <begin position="10"/>
        <end position="22"/>
    </location>
</feature>
<dbReference type="Gene3D" id="3.40.50.720">
    <property type="entry name" value="NAD(P)-binding Rossmann-like Domain"/>
    <property type="match status" value="1"/>
</dbReference>
<feature type="domain" description="NAD(P)-binding" evidence="2">
    <location>
        <begin position="18"/>
        <end position="65"/>
    </location>
</feature>
<dbReference type="InterPro" id="IPR036291">
    <property type="entry name" value="NAD(P)-bd_dom_sf"/>
</dbReference>
<comment type="caution">
    <text evidence="3">The sequence shown here is derived from an EMBL/GenBank/DDBJ whole genome shotgun (WGS) entry which is preliminary data.</text>
</comment>
<evidence type="ECO:0000313" key="3">
    <source>
        <dbReference type="EMBL" id="MFC3891844.1"/>
    </source>
</evidence>
<keyword evidence="4" id="KW-1185">Reference proteome</keyword>
<sequence>MGAEVEGRASTRSRAWSSTSSACHDRGSRSRRPGHDRRYLLDSARIGRELGWRPEIGFEAGVRDTIRWYAANRAWWEPLRALSPIDESAWATATR</sequence>
<proteinExistence type="predicted"/>
<dbReference type="GO" id="GO:0008446">
    <property type="term" value="F:GDP-mannose 4,6-dehydratase activity"/>
    <property type="evidence" value="ECO:0007669"/>
    <property type="project" value="UniProtKB-EC"/>
</dbReference>
<gene>
    <name evidence="3" type="ORF">ACFOWZ_10160</name>
</gene>
<protein>
    <submittedName>
        <fullName evidence="3">GDP-mannose 4,6-dehydratase</fullName>
        <ecNumber evidence="3">4.2.1.47</ecNumber>
    </submittedName>
</protein>